<reference evidence="4 5" key="1">
    <citation type="submission" date="2024-09" db="EMBL/GenBank/DDBJ databases">
        <authorList>
            <person name="D'Angelo T."/>
        </authorList>
    </citation>
    <scope>NUCLEOTIDE SEQUENCE [LARGE SCALE GENOMIC DNA]</scope>
    <source>
        <strain evidence="4">SAG AM-311-F02</strain>
    </source>
</reference>
<dbReference type="InterPro" id="IPR019489">
    <property type="entry name" value="Clp_ATPase_C"/>
</dbReference>
<protein>
    <recommendedName>
        <fullName evidence="3">Clp ATPase C-terminal domain-containing protein</fullName>
    </recommendedName>
</protein>
<sequence length="54" mass="5956">FDPAFGARPLRRAIEKQVQNPLALKVLEGEFSEGDTIEVDLDPKVGGLTFRKAD</sequence>
<dbReference type="EMBL" id="JBHPEI010000070">
    <property type="protein sequence ID" value="MFC1800112.1"/>
    <property type="molecule type" value="Genomic_DNA"/>
</dbReference>
<feature type="non-terminal residue" evidence="4">
    <location>
        <position position="1"/>
    </location>
</feature>
<dbReference type="Proteomes" id="UP001594288">
    <property type="component" value="Unassembled WGS sequence"/>
</dbReference>
<comment type="caution">
    <text evidence="4">The sequence shown here is derived from an EMBL/GenBank/DDBJ whole genome shotgun (WGS) entry which is preliminary data.</text>
</comment>
<dbReference type="Gene3D" id="1.10.8.60">
    <property type="match status" value="1"/>
</dbReference>
<proteinExistence type="predicted"/>
<organism evidence="4 5">
    <name type="scientific">Eiseniibacteriota bacterium</name>
    <dbReference type="NCBI Taxonomy" id="2212470"/>
    <lineage>
        <taxon>Bacteria</taxon>
        <taxon>Candidatus Eiseniibacteriota</taxon>
    </lineage>
</organism>
<evidence type="ECO:0000313" key="5">
    <source>
        <dbReference type="Proteomes" id="UP001594288"/>
    </source>
</evidence>
<evidence type="ECO:0000256" key="2">
    <source>
        <dbReference type="ARBA" id="ARBA00022840"/>
    </source>
</evidence>
<dbReference type="Pfam" id="PF10431">
    <property type="entry name" value="ClpB_D2-small"/>
    <property type="match status" value="1"/>
</dbReference>
<evidence type="ECO:0000313" key="4">
    <source>
        <dbReference type="EMBL" id="MFC1800112.1"/>
    </source>
</evidence>
<keyword evidence="1" id="KW-0547">Nucleotide-binding</keyword>
<feature type="domain" description="Clp ATPase C-terminal" evidence="3">
    <location>
        <begin position="1"/>
        <end position="39"/>
    </location>
</feature>
<gene>
    <name evidence="4" type="ORF">ACFL2Z_04290</name>
</gene>
<evidence type="ECO:0000259" key="3">
    <source>
        <dbReference type="Pfam" id="PF10431"/>
    </source>
</evidence>
<keyword evidence="2" id="KW-0067">ATP-binding</keyword>
<keyword evidence="5" id="KW-1185">Reference proteome</keyword>
<accession>A0ABV6YQB7</accession>
<evidence type="ECO:0000256" key="1">
    <source>
        <dbReference type="ARBA" id="ARBA00022741"/>
    </source>
</evidence>
<name>A0ABV6YQB7_UNCEI</name>